<evidence type="ECO:0000313" key="3">
    <source>
        <dbReference type="Proteomes" id="UP000274346"/>
    </source>
</evidence>
<dbReference type="KEGG" id="rtg:NCTC13098_03167"/>
<protein>
    <recommendedName>
        <fullName evidence="1">HPr domain-containing protein</fullName>
    </recommendedName>
</protein>
<feature type="domain" description="HPr" evidence="1">
    <location>
        <begin position="1"/>
        <end position="55"/>
    </location>
</feature>
<evidence type="ECO:0000313" key="2">
    <source>
        <dbReference type="EMBL" id="VDR26809.1"/>
    </source>
</evidence>
<accession>A0A3P8IX96</accession>
<dbReference type="Proteomes" id="UP000274346">
    <property type="component" value="Chromosome"/>
</dbReference>
<dbReference type="InterPro" id="IPR000032">
    <property type="entry name" value="HPr-like"/>
</dbReference>
<reference evidence="2 3" key="1">
    <citation type="submission" date="2018-12" db="EMBL/GenBank/DDBJ databases">
        <authorList>
            <consortium name="Pathogen Informatics"/>
        </authorList>
    </citation>
    <scope>NUCLEOTIDE SEQUENCE [LARGE SCALE GENOMIC DNA]</scope>
    <source>
        <strain evidence="2 3">NCTC13098</strain>
    </source>
</reference>
<dbReference type="InterPro" id="IPR035895">
    <property type="entry name" value="HPr-like_sf"/>
</dbReference>
<dbReference type="EMBL" id="LR131271">
    <property type="protein sequence ID" value="VDR26809.1"/>
    <property type="molecule type" value="Genomic_DNA"/>
</dbReference>
<evidence type="ECO:0000259" key="1">
    <source>
        <dbReference type="PROSITE" id="PS51350"/>
    </source>
</evidence>
<dbReference type="AlphaFoldDB" id="A0A3P8IX96"/>
<proteinExistence type="predicted"/>
<sequence length="101" mass="10472">MRSGIAANGKSALAIVATDTLFNDACEITLIGKDAPAAAQRLGALLKKLPSFEVSQAEEAPASTGYLPRSLRGNPSPGLFKVHALAAVSPLPNRCAFRACH</sequence>
<dbReference type="PROSITE" id="PS51350">
    <property type="entry name" value="PTS_HPR_DOM"/>
    <property type="match status" value="1"/>
</dbReference>
<dbReference type="SUPFAM" id="SSF55594">
    <property type="entry name" value="HPr-like"/>
    <property type="match status" value="1"/>
</dbReference>
<name>A0A3P8IX96_RAOTE</name>
<gene>
    <name evidence="2" type="ORF">NCTC13098_03167</name>
</gene>
<organism evidence="2 3">
    <name type="scientific">Raoultella terrigena</name>
    <name type="common">Klebsiella terrigena</name>
    <dbReference type="NCBI Taxonomy" id="577"/>
    <lineage>
        <taxon>Bacteria</taxon>
        <taxon>Pseudomonadati</taxon>
        <taxon>Pseudomonadota</taxon>
        <taxon>Gammaproteobacteria</taxon>
        <taxon>Enterobacterales</taxon>
        <taxon>Enterobacteriaceae</taxon>
        <taxon>Klebsiella/Raoultella group</taxon>
        <taxon>Raoultella</taxon>
    </lineage>
</organism>